<dbReference type="Pfam" id="PF01510">
    <property type="entry name" value="Amidase_2"/>
    <property type="match status" value="1"/>
</dbReference>
<dbReference type="InterPro" id="IPR036505">
    <property type="entry name" value="Amidase/PGRP_sf"/>
</dbReference>
<keyword evidence="6" id="KW-1185">Reference proteome</keyword>
<dbReference type="SUPFAM" id="SSF55846">
    <property type="entry name" value="N-acetylmuramoyl-L-alanine amidase-like"/>
    <property type="match status" value="1"/>
</dbReference>
<dbReference type="PANTHER" id="PTHR11022:SF41">
    <property type="entry name" value="PEPTIDOGLYCAN-RECOGNITION PROTEIN LC-RELATED"/>
    <property type="match status" value="1"/>
</dbReference>
<dbReference type="GO" id="GO:0008745">
    <property type="term" value="F:N-acetylmuramoyl-L-alanine amidase activity"/>
    <property type="evidence" value="ECO:0007669"/>
    <property type="project" value="InterPro"/>
</dbReference>
<dbReference type="OrthoDB" id="514320at2"/>
<accession>A0A1H2JLY0</accession>
<gene>
    <name evidence="5" type="ORF">SAMN04488563_2857</name>
</gene>
<dbReference type="AlphaFoldDB" id="A0A1H2JLY0"/>
<dbReference type="EMBL" id="LT629791">
    <property type="protein sequence ID" value="SDU57534.1"/>
    <property type="molecule type" value="Genomic_DNA"/>
</dbReference>
<dbReference type="CDD" id="cd06583">
    <property type="entry name" value="PGRP"/>
    <property type="match status" value="1"/>
</dbReference>
<dbReference type="InterPro" id="IPR006619">
    <property type="entry name" value="PGRP_domain_met/bac"/>
</dbReference>
<dbReference type="GO" id="GO:0008270">
    <property type="term" value="F:zinc ion binding"/>
    <property type="evidence" value="ECO:0007669"/>
    <property type="project" value="InterPro"/>
</dbReference>
<dbReference type="PANTHER" id="PTHR11022">
    <property type="entry name" value="PEPTIDOGLYCAN RECOGNITION PROTEIN"/>
    <property type="match status" value="1"/>
</dbReference>
<evidence type="ECO:0000259" key="3">
    <source>
        <dbReference type="SMART" id="SM00644"/>
    </source>
</evidence>
<feature type="region of interest" description="Disordered" evidence="2">
    <location>
        <begin position="1"/>
        <end position="34"/>
    </location>
</feature>
<dbReference type="SMART" id="SM00701">
    <property type="entry name" value="PGRP"/>
    <property type="match status" value="1"/>
</dbReference>
<feature type="domain" description="Peptidoglycan recognition protein family" evidence="4">
    <location>
        <begin position="43"/>
        <end position="192"/>
    </location>
</feature>
<evidence type="ECO:0000313" key="5">
    <source>
        <dbReference type="EMBL" id="SDU57534.1"/>
    </source>
</evidence>
<evidence type="ECO:0000256" key="2">
    <source>
        <dbReference type="SAM" id="MobiDB-lite"/>
    </source>
</evidence>
<dbReference type="Proteomes" id="UP000182977">
    <property type="component" value="Chromosome I"/>
</dbReference>
<name>A0A1H2JLY0_9ACTN</name>
<dbReference type="InterPro" id="IPR002502">
    <property type="entry name" value="Amidase_domain"/>
</dbReference>
<dbReference type="STRING" id="419479.SAMN04488563_2857"/>
<comment type="similarity">
    <text evidence="1">Belongs to the N-acetylmuramoyl-L-alanine amidase 2 family.</text>
</comment>
<dbReference type="RefSeq" id="WP_046767424.1">
    <property type="nucleotide sequence ID" value="NZ_KQ061221.1"/>
</dbReference>
<feature type="domain" description="N-acetylmuramoyl-L-alanine amidase" evidence="3">
    <location>
        <begin position="54"/>
        <end position="200"/>
    </location>
</feature>
<evidence type="ECO:0000256" key="1">
    <source>
        <dbReference type="ARBA" id="ARBA00007553"/>
    </source>
</evidence>
<evidence type="ECO:0008006" key="7">
    <source>
        <dbReference type="Google" id="ProtNLM"/>
    </source>
</evidence>
<organism evidence="5 6">
    <name type="scientific">Jiangella alkaliphila</name>
    <dbReference type="NCBI Taxonomy" id="419479"/>
    <lineage>
        <taxon>Bacteria</taxon>
        <taxon>Bacillati</taxon>
        <taxon>Actinomycetota</taxon>
        <taxon>Actinomycetes</taxon>
        <taxon>Jiangellales</taxon>
        <taxon>Jiangellaceae</taxon>
        <taxon>Jiangella</taxon>
    </lineage>
</organism>
<reference evidence="6" key="1">
    <citation type="submission" date="2016-10" db="EMBL/GenBank/DDBJ databases">
        <authorList>
            <person name="Varghese N."/>
            <person name="Submissions S."/>
        </authorList>
    </citation>
    <scope>NUCLEOTIDE SEQUENCE [LARGE SCALE GENOMIC DNA]</scope>
    <source>
        <strain evidence="6">DSM 45079</strain>
    </source>
</reference>
<evidence type="ECO:0000259" key="4">
    <source>
        <dbReference type="SMART" id="SM00701"/>
    </source>
</evidence>
<evidence type="ECO:0000313" key="6">
    <source>
        <dbReference type="Proteomes" id="UP000182977"/>
    </source>
</evidence>
<dbReference type="Gene3D" id="3.40.80.10">
    <property type="entry name" value="Peptidoglycan recognition protein-like"/>
    <property type="match status" value="1"/>
</dbReference>
<proteinExistence type="inferred from homology"/>
<sequence length="271" mass="29054">MATAASDFDVDPGPFTAEDRAGEAEPLPDLPDPGPVPVPQAATTYMPRSAWTSTARGGAQLTGTKLVGLACHWPGSTTDAYGVESAATVAGRLRAWRQFHVEDRGWSDIGYNFAIDQAGRVWDLRGSARVGAHCASPSNPDANHEFVGVLCIVGDREQPTSAMAVALWDFRRDVFLRRWPGRGDIRGHREVPGAQTACPGNPVIELTNNPQEQDMTPEQAAQLAQVVRDTAYIREQNISIARAVIKLASGSDDITAAELKAVQDAAAGRDR</sequence>
<protein>
    <recommendedName>
        <fullName evidence="7">N-acetylmuramoyl-L-alanine amidase</fullName>
    </recommendedName>
</protein>
<dbReference type="GO" id="GO:0009253">
    <property type="term" value="P:peptidoglycan catabolic process"/>
    <property type="evidence" value="ECO:0007669"/>
    <property type="project" value="InterPro"/>
</dbReference>
<dbReference type="InterPro" id="IPR015510">
    <property type="entry name" value="PGRP"/>
</dbReference>
<dbReference type="SMART" id="SM00644">
    <property type="entry name" value="Ami_2"/>
    <property type="match status" value="1"/>
</dbReference>